<comment type="function">
    <text evidence="1">This protein may play a role in the biosynthesis of the prosthetic group of nitrogenase (FeMo cofactor).</text>
</comment>
<comment type="caution">
    <text evidence="10">The sequence shown here is derived from an EMBL/GenBank/DDBJ whole genome shotgun (WGS) entry which is preliminary data.</text>
</comment>
<dbReference type="GO" id="GO:0065003">
    <property type="term" value="P:protein-containing complex assembly"/>
    <property type="evidence" value="ECO:0007669"/>
    <property type="project" value="InterPro"/>
</dbReference>
<dbReference type="Pfam" id="PF00148">
    <property type="entry name" value="Oxidored_nitro"/>
    <property type="match status" value="1"/>
</dbReference>
<dbReference type="GO" id="GO:0016163">
    <property type="term" value="F:nitrogenase activity"/>
    <property type="evidence" value="ECO:0007669"/>
    <property type="project" value="InterPro"/>
</dbReference>
<dbReference type="EMBL" id="JACHEC010000004">
    <property type="protein sequence ID" value="MBB6402590.1"/>
    <property type="molecule type" value="Genomic_DNA"/>
</dbReference>
<dbReference type="PANTHER" id="PTHR42956">
    <property type="entry name" value="NITROGENASE IRON-MOLYBDENUM COFACTOR BIOSYNTHESIS PROTEIN NIFE"/>
    <property type="match status" value="1"/>
</dbReference>
<dbReference type="Gene3D" id="3.40.50.12380">
    <property type="entry name" value="Nitrogenase MoFe cofactor biosynthesis protein NifE, C-terminal"/>
    <property type="match status" value="1"/>
</dbReference>
<evidence type="ECO:0000256" key="3">
    <source>
        <dbReference type="ARBA" id="ARBA00011002"/>
    </source>
</evidence>
<feature type="region of interest" description="Disordered" evidence="8">
    <location>
        <begin position="1"/>
        <end position="25"/>
    </location>
</feature>
<dbReference type="SUPFAM" id="SSF53807">
    <property type="entry name" value="Helical backbone' metal receptor"/>
    <property type="match status" value="1"/>
</dbReference>
<organism evidence="10 12">
    <name type="scientific">Methanococcus maripaludis</name>
    <name type="common">Methanococcus deltae</name>
    <dbReference type="NCBI Taxonomy" id="39152"/>
    <lineage>
        <taxon>Archaea</taxon>
        <taxon>Methanobacteriati</taxon>
        <taxon>Methanobacteriota</taxon>
        <taxon>Methanomada group</taxon>
        <taxon>Methanococci</taxon>
        <taxon>Methanococcales</taxon>
        <taxon>Methanococcaceae</taxon>
        <taxon>Methanococcus</taxon>
    </lineage>
</organism>
<gene>
    <name evidence="10" type="ORF">HNP89_001891</name>
    <name evidence="11" type="ORF">HNP92_001913</name>
</gene>
<comment type="pathway">
    <text evidence="2">Cofactor biosynthesis; Fe-Mo cofactor biosynthesis.</text>
</comment>
<accession>A0A7J9P392</accession>
<evidence type="ECO:0000313" key="11">
    <source>
        <dbReference type="EMBL" id="MBB6402590.1"/>
    </source>
</evidence>
<protein>
    <recommendedName>
        <fullName evidence="4">Nitrogenase iron-molybdenum cofactor biosynthesis protein NifE</fullName>
    </recommendedName>
</protein>
<dbReference type="Proteomes" id="UP000522365">
    <property type="component" value="Unassembled WGS sequence"/>
</dbReference>
<evidence type="ECO:0000313" key="13">
    <source>
        <dbReference type="Proteomes" id="UP000536195"/>
    </source>
</evidence>
<feature type="compositionally biased region" description="Polar residues" evidence="8">
    <location>
        <begin position="1"/>
        <end position="22"/>
    </location>
</feature>
<dbReference type="InterPro" id="IPR049939">
    <property type="entry name" value="NifE-like"/>
</dbReference>
<evidence type="ECO:0000256" key="8">
    <source>
        <dbReference type="SAM" id="MobiDB-lite"/>
    </source>
</evidence>
<comment type="similarity">
    <text evidence="3 6">Belongs to the NifD/NifK/NifE/NifN family.</text>
</comment>
<evidence type="ECO:0000256" key="5">
    <source>
        <dbReference type="ARBA" id="ARBA00023231"/>
    </source>
</evidence>
<evidence type="ECO:0000313" key="12">
    <source>
        <dbReference type="Proteomes" id="UP000522365"/>
    </source>
</evidence>
<proteinExistence type="inferred from homology"/>
<dbReference type="NCBIfam" id="TIGR01283">
    <property type="entry name" value="nifE"/>
    <property type="match status" value="1"/>
</dbReference>
<dbReference type="InterPro" id="IPR000318">
    <property type="entry name" value="Nase_comp1_CS"/>
</dbReference>
<dbReference type="UniPathway" id="UPA00782"/>
<keyword evidence="5 6" id="KW-0535">Nitrogen fixation</keyword>
<sequence>MELQTQSSINTTKLRTGNSNSKPKLKRNTMVLNLDTENRKMQDGNNDDDFDLEVKIPNSIFEKLKSIEALKARESQSCVSGKGDSIPTCDKNSTPGMITQRSCVYGGARVVLMPITDAVHLVHGPIGCAACTWDIRGSKSTGDKLYKNGFSTDLQEKDIVFGGEKKLYESILEVNKLYNPGAIFVYSTCVVGLIGDDIKAVCRQAQEATGCRVIPVQSEGFKSFNKTAGHKLACDAMLDYVIGTEEPEKEHPYSINIIGEFNVAGDLWGIIPLYEKMGVKVHTAITGDSTVAKVASAHRSKLNIVQCQKSSNYLAAQMEKKYGIPSIKVNFFGLDETTKSLRAVAEFFGDEEMIKRTEELIKSEIKNLRDEISEYKKDLSGKTVAIYSGAHKSWALVSAFGELDMEIIMSGTQNGKPEDYQQIRDHVCEGTLIVDDASSMELVQLLKEYKPDILISGAKEKYLSLKSGVPHCDFNHDRITAFSGYQGFINFARVVHTAVMTPIWRLSRK</sequence>
<feature type="domain" description="Nitrogenase/oxidoreductase component 1" evidence="9">
    <location>
        <begin position="103"/>
        <end position="499"/>
    </location>
</feature>
<evidence type="ECO:0000256" key="4">
    <source>
        <dbReference type="ARBA" id="ARBA00013280"/>
    </source>
</evidence>
<feature type="coiled-coil region" evidence="7">
    <location>
        <begin position="358"/>
        <end position="385"/>
    </location>
</feature>
<dbReference type="InterPro" id="IPR005973">
    <property type="entry name" value="NifE"/>
</dbReference>
<evidence type="ECO:0000259" key="9">
    <source>
        <dbReference type="Pfam" id="PF00148"/>
    </source>
</evidence>
<dbReference type="CDD" id="cd01968">
    <property type="entry name" value="Nitrogenase_NifE_I"/>
    <property type="match status" value="1"/>
</dbReference>
<dbReference type="AlphaFoldDB" id="A0A7J9P392"/>
<dbReference type="PROSITE" id="PS00090">
    <property type="entry name" value="NITROGENASE_1_2"/>
    <property type="match status" value="1"/>
</dbReference>
<reference evidence="10 12" key="1">
    <citation type="submission" date="2020-07" db="EMBL/GenBank/DDBJ databases">
        <title>Genomic Encyclopedia of Type Strains, Phase IV (KMG-V): Genome sequencing to study the core and pangenomes of soil and plant-associated prokaryotes.</title>
        <authorList>
            <person name="Whitman W."/>
        </authorList>
    </citation>
    <scope>NUCLEOTIDE SEQUENCE [LARGE SCALE GENOMIC DNA]</scope>
    <source>
        <strain evidence="11 13">C11</strain>
        <strain evidence="10 12">S1</strain>
    </source>
</reference>
<dbReference type="PANTHER" id="PTHR42956:SF1">
    <property type="entry name" value="NITROGENASE IRON-MOLYBDENUM COFACTOR BIOSYNTHESIS PROTEIN NIFE"/>
    <property type="match status" value="1"/>
</dbReference>
<dbReference type="Gene3D" id="3.40.50.1980">
    <property type="entry name" value="Nitrogenase molybdenum iron protein domain"/>
    <property type="match status" value="1"/>
</dbReference>
<evidence type="ECO:0000256" key="7">
    <source>
        <dbReference type="SAM" id="Coils"/>
    </source>
</evidence>
<dbReference type="Proteomes" id="UP000536195">
    <property type="component" value="Unassembled WGS sequence"/>
</dbReference>
<evidence type="ECO:0000256" key="2">
    <source>
        <dbReference type="ARBA" id="ARBA00005155"/>
    </source>
</evidence>
<dbReference type="EMBL" id="JACDUK010000004">
    <property type="protein sequence ID" value="MBA2853915.1"/>
    <property type="molecule type" value="Genomic_DNA"/>
</dbReference>
<evidence type="ECO:0000256" key="6">
    <source>
        <dbReference type="RuleBase" id="RU004021"/>
    </source>
</evidence>
<evidence type="ECO:0000313" key="10">
    <source>
        <dbReference type="EMBL" id="MBA2853915.1"/>
    </source>
</evidence>
<dbReference type="InterPro" id="IPR000510">
    <property type="entry name" value="Nase/OxRdtase_comp1"/>
</dbReference>
<keyword evidence="7" id="KW-0175">Coiled coil</keyword>
<dbReference type="PROSITE" id="PS00699">
    <property type="entry name" value="NITROGENASE_1_1"/>
    <property type="match status" value="1"/>
</dbReference>
<name>A0A7J9P392_METMI</name>
<evidence type="ECO:0000256" key="1">
    <source>
        <dbReference type="ARBA" id="ARBA00003171"/>
    </source>
</evidence>